<feature type="region of interest" description="Disordered" evidence="10">
    <location>
        <begin position="1"/>
        <end position="41"/>
    </location>
</feature>
<dbReference type="GO" id="GO:0009236">
    <property type="term" value="P:cobalamin biosynthetic process"/>
    <property type="evidence" value="ECO:0007669"/>
    <property type="project" value="UniProtKB-KW"/>
</dbReference>
<evidence type="ECO:0000259" key="11">
    <source>
        <dbReference type="Pfam" id="PF00881"/>
    </source>
</evidence>
<dbReference type="SUPFAM" id="SSF52733">
    <property type="entry name" value="Nicotinate mononucleotide:5,6-dimethylbenzimidazole phosphoribosyltransferase (CobT)"/>
    <property type="match status" value="1"/>
</dbReference>
<dbReference type="InterPro" id="IPR023195">
    <property type="entry name" value="Nict_dMeBzImd_PRibTrfase_N"/>
</dbReference>
<dbReference type="UniPathway" id="UPA00061">
    <property type="reaction ID" value="UER00516"/>
</dbReference>
<sequence>MPEERRSGSHAPRGRLEGLRYARPVPTIGDTSSAAQRREDPSGWAMGAAVTEALAAVVAGRRDIRRYRPDAVPEDLITAVLEAGHRAPSVGHSQPWRFIVVTDPRTRDRAAAMADRARVDQAAHLASERAARMLDLKLEGLREAPVGVVVACDRRTPATGVLGRATFPDADLWSCATAIENMWLTARAHGLGMGWVTLFDPDELADLLVLPEGVVTLGWLCLGWPDERPPSPGLERAAWSKKTPLEQVVLRERWPADEGAPQQPVSHLRGPEPARLVGATDAADELLSPPESLGVLDRALNRVLAVGAQDVTGGTLVLAGADHPVTGLGVSAFPDATTHDVLTATVAGTSLGAATAKGAGLAVVGVDAGVAQAVPGAHGVRPTGERGDLASTDAMTLADVDALVAAGREIGTEAAASGLVCLGEVGVGNTTVAAALACALLDLEPQDAVGLGSGSDADMVARKREVVAAAVARTQGERDPLRLLAMVGGPEIALLTGVTLGAAAAGAPVVLDGLAASLPGVIAARLEPAAQAYLLAGQVSRERAHALVLRELGLEPLLDLRLRSGEGVGACLAASMVLQGLAVRRVAARTR</sequence>
<dbReference type="Proteomes" id="UP000192634">
    <property type="component" value="Unassembled WGS sequence"/>
</dbReference>
<organism evidence="12 13">
    <name type="scientific">Janibacter indicus</name>
    <dbReference type="NCBI Taxonomy" id="857417"/>
    <lineage>
        <taxon>Bacteria</taxon>
        <taxon>Bacillati</taxon>
        <taxon>Actinomycetota</taxon>
        <taxon>Actinomycetes</taxon>
        <taxon>Micrococcales</taxon>
        <taxon>Intrasporangiaceae</taxon>
        <taxon>Janibacter</taxon>
    </lineage>
</organism>
<feature type="domain" description="Nitroreductase" evidence="11">
    <location>
        <begin position="58"/>
        <end position="224"/>
    </location>
</feature>
<dbReference type="InterPro" id="IPR003200">
    <property type="entry name" value="Nict_dMeBzImd_PRibTrfase"/>
</dbReference>
<dbReference type="SUPFAM" id="SSF55469">
    <property type="entry name" value="FMN-dependent nitroreductase-like"/>
    <property type="match status" value="1"/>
</dbReference>
<keyword evidence="7" id="KW-0808">Transferase</keyword>
<evidence type="ECO:0000256" key="3">
    <source>
        <dbReference type="ARBA" id="ARBA00011991"/>
    </source>
</evidence>
<comment type="pathway">
    <text evidence="1">Nucleoside biosynthesis; alpha-ribazole biosynthesis; alpha-ribazole from 5,6-dimethylbenzimidazole: step 1/2.</text>
</comment>
<proteinExistence type="inferred from homology"/>
<evidence type="ECO:0000256" key="2">
    <source>
        <dbReference type="ARBA" id="ARBA00007110"/>
    </source>
</evidence>
<gene>
    <name evidence="12" type="ORF">SAMN06296429_101310</name>
</gene>
<name>A0A1W1YBP8_9MICO</name>
<evidence type="ECO:0000256" key="1">
    <source>
        <dbReference type="ARBA" id="ARBA00005049"/>
    </source>
</evidence>
<evidence type="ECO:0000256" key="9">
    <source>
        <dbReference type="ARBA" id="ARBA00047340"/>
    </source>
</evidence>
<dbReference type="Pfam" id="PF02277">
    <property type="entry name" value="DBI_PRT"/>
    <property type="match status" value="1"/>
</dbReference>
<dbReference type="Gene3D" id="1.10.1610.10">
    <property type="match status" value="1"/>
</dbReference>
<reference evidence="12 13" key="1">
    <citation type="submission" date="2017-04" db="EMBL/GenBank/DDBJ databases">
        <authorList>
            <person name="Afonso C.L."/>
            <person name="Miller P.J."/>
            <person name="Scott M.A."/>
            <person name="Spackman E."/>
            <person name="Goraichik I."/>
            <person name="Dimitrov K.M."/>
            <person name="Suarez D.L."/>
            <person name="Swayne D.E."/>
        </authorList>
    </citation>
    <scope>NUCLEOTIDE SEQUENCE [LARGE SCALE GENOMIC DNA]</scope>
    <source>
        <strain evidence="12 13">CGMCC 1.12511</strain>
    </source>
</reference>
<keyword evidence="6" id="KW-0328">Glycosyltransferase</keyword>
<comment type="catalytic activity">
    <reaction evidence="9">
        <text>5,6-dimethylbenzimidazole + nicotinate beta-D-ribonucleotide = alpha-ribazole 5'-phosphate + nicotinate + H(+)</text>
        <dbReference type="Rhea" id="RHEA:11196"/>
        <dbReference type="ChEBI" id="CHEBI:15378"/>
        <dbReference type="ChEBI" id="CHEBI:15890"/>
        <dbReference type="ChEBI" id="CHEBI:32544"/>
        <dbReference type="ChEBI" id="CHEBI:57502"/>
        <dbReference type="ChEBI" id="CHEBI:57918"/>
        <dbReference type="EC" id="2.4.2.21"/>
    </reaction>
</comment>
<evidence type="ECO:0000313" key="13">
    <source>
        <dbReference type="Proteomes" id="UP000192634"/>
    </source>
</evidence>
<evidence type="ECO:0000256" key="4">
    <source>
        <dbReference type="ARBA" id="ARBA00015486"/>
    </source>
</evidence>
<keyword evidence="5" id="KW-0169">Cobalamin biosynthesis</keyword>
<dbReference type="PANTHER" id="PTHR43463:SF1">
    <property type="entry name" value="NICOTINATE-NUCLEOTIDE--DIMETHYLBENZIMIDAZOLE PHOSPHORIBOSYLTRANSFERASE"/>
    <property type="match status" value="1"/>
</dbReference>
<accession>A0A1W1YBP8</accession>
<dbReference type="Gene3D" id="3.40.50.10210">
    <property type="match status" value="1"/>
</dbReference>
<evidence type="ECO:0000313" key="12">
    <source>
        <dbReference type="EMBL" id="SMC33544.1"/>
    </source>
</evidence>
<protein>
    <recommendedName>
        <fullName evidence="4">Nicotinate-nucleotide--dimethylbenzimidazole phosphoribosyltransferase</fullName>
        <ecNumber evidence="3">2.4.2.21</ecNumber>
    </recommendedName>
    <alternativeName>
        <fullName evidence="8">N(1)-alpha-phosphoribosyltransferase</fullName>
    </alternativeName>
</protein>
<evidence type="ECO:0000256" key="7">
    <source>
        <dbReference type="ARBA" id="ARBA00022679"/>
    </source>
</evidence>
<dbReference type="InterPro" id="IPR036087">
    <property type="entry name" value="Nict_dMeBzImd_PRibTrfase_sf"/>
</dbReference>
<dbReference type="InterPro" id="IPR000415">
    <property type="entry name" value="Nitroreductase-like"/>
</dbReference>
<dbReference type="AlphaFoldDB" id="A0A1W1YBP8"/>
<evidence type="ECO:0000256" key="8">
    <source>
        <dbReference type="ARBA" id="ARBA00030686"/>
    </source>
</evidence>
<dbReference type="NCBIfam" id="TIGR02476">
    <property type="entry name" value="BluB"/>
    <property type="match status" value="1"/>
</dbReference>
<dbReference type="InterPro" id="IPR029479">
    <property type="entry name" value="Nitroreductase"/>
</dbReference>
<evidence type="ECO:0000256" key="6">
    <source>
        <dbReference type="ARBA" id="ARBA00022676"/>
    </source>
</evidence>
<dbReference type="CDD" id="cd02439">
    <property type="entry name" value="DMB-PRT_CobT"/>
    <property type="match status" value="1"/>
</dbReference>
<dbReference type="PANTHER" id="PTHR43463">
    <property type="entry name" value="NICOTINATE-NUCLEOTIDE--DIMETHYLBENZIMIDAZOLE PHOSPHORIBOSYLTRANSFERASE"/>
    <property type="match status" value="1"/>
</dbReference>
<comment type="similarity">
    <text evidence="2">Belongs to the CobT family.</text>
</comment>
<dbReference type="EMBL" id="FWXN01000001">
    <property type="protein sequence ID" value="SMC33544.1"/>
    <property type="molecule type" value="Genomic_DNA"/>
</dbReference>
<dbReference type="GO" id="GO:0016491">
    <property type="term" value="F:oxidoreductase activity"/>
    <property type="evidence" value="ECO:0007669"/>
    <property type="project" value="InterPro"/>
</dbReference>
<dbReference type="RefSeq" id="WP_234993689.1">
    <property type="nucleotide sequence ID" value="NZ_FWXN01000001.1"/>
</dbReference>
<dbReference type="GO" id="GO:0008939">
    <property type="term" value="F:nicotinate-nucleotide-dimethylbenzimidazole phosphoribosyltransferase activity"/>
    <property type="evidence" value="ECO:0007669"/>
    <property type="project" value="UniProtKB-EC"/>
</dbReference>
<dbReference type="Gene3D" id="3.40.109.10">
    <property type="entry name" value="NADH Oxidase"/>
    <property type="match status" value="1"/>
</dbReference>
<evidence type="ECO:0000256" key="5">
    <source>
        <dbReference type="ARBA" id="ARBA00022573"/>
    </source>
</evidence>
<dbReference type="EC" id="2.4.2.21" evidence="3"/>
<evidence type="ECO:0000256" key="10">
    <source>
        <dbReference type="SAM" id="MobiDB-lite"/>
    </source>
</evidence>
<dbReference type="Pfam" id="PF00881">
    <property type="entry name" value="Nitroreductase"/>
    <property type="match status" value="1"/>
</dbReference>
<dbReference type="InterPro" id="IPR012825">
    <property type="entry name" value="BluB"/>
</dbReference>